<proteinExistence type="inferred from homology"/>
<dbReference type="EMBL" id="CAJHJT010000001">
    <property type="protein sequence ID" value="CAD6996095.1"/>
    <property type="molecule type" value="Genomic_DNA"/>
</dbReference>
<dbReference type="AlphaFoldDB" id="A0A811UEZ6"/>
<comment type="similarity">
    <text evidence="2">Belongs to the zinc-containing alcohol dehydrogenase family.</text>
</comment>
<dbReference type="InterPro" id="IPR036291">
    <property type="entry name" value="NAD(P)-bd_dom_sf"/>
</dbReference>
<evidence type="ECO:0000313" key="7">
    <source>
        <dbReference type="EMBL" id="CAD6996095.1"/>
    </source>
</evidence>
<sequence length="145" mass="15970">MTMEEGALMESLSWRRAKLRLGSHVLILGAAPIGLVTLIVAKASSTTIVYLNEHRLKTALDLGFTNADKICKGTDVEAAVSEICKTIGENPERTIGCMGSEESARLGIYVIFDREVREERVILQVWKTAKQHPEANVFKSIGLIE</sequence>
<accession>A0A811UEZ6</accession>
<keyword evidence="5" id="KW-0560">Oxidoreductase</keyword>
<dbReference type="SUPFAM" id="SSF51735">
    <property type="entry name" value="NAD(P)-binding Rossmann-fold domains"/>
    <property type="match status" value="1"/>
</dbReference>
<dbReference type="GO" id="GO:0003939">
    <property type="term" value="F:L-iditol 2-dehydrogenase (NAD+) activity"/>
    <property type="evidence" value="ECO:0007669"/>
    <property type="project" value="TreeGrafter"/>
</dbReference>
<dbReference type="Gene3D" id="3.40.50.720">
    <property type="entry name" value="NAD(P)-binding Rossmann-like Domain"/>
    <property type="match status" value="1"/>
</dbReference>
<evidence type="ECO:0000256" key="4">
    <source>
        <dbReference type="ARBA" id="ARBA00022833"/>
    </source>
</evidence>
<evidence type="ECO:0000256" key="1">
    <source>
        <dbReference type="ARBA" id="ARBA00001947"/>
    </source>
</evidence>
<reference evidence="7" key="1">
    <citation type="submission" date="2020-11" db="EMBL/GenBank/DDBJ databases">
        <authorList>
            <person name="Whitehead M."/>
        </authorList>
    </citation>
    <scope>NUCLEOTIDE SEQUENCE</scope>
    <source>
        <strain evidence="7">EGII</strain>
    </source>
</reference>
<evidence type="ECO:0000313" key="8">
    <source>
        <dbReference type="Proteomes" id="UP000606786"/>
    </source>
</evidence>
<keyword evidence="8" id="KW-1185">Reference proteome</keyword>
<comment type="caution">
    <text evidence="7">The sequence shown here is derived from an EMBL/GenBank/DDBJ whole genome shotgun (WGS) entry which is preliminary data.</text>
</comment>
<organism evidence="7 8">
    <name type="scientific">Ceratitis capitata</name>
    <name type="common">Mediterranean fruit fly</name>
    <name type="synonym">Tephritis capitata</name>
    <dbReference type="NCBI Taxonomy" id="7213"/>
    <lineage>
        <taxon>Eukaryota</taxon>
        <taxon>Metazoa</taxon>
        <taxon>Ecdysozoa</taxon>
        <taxon>Arthropoda</taxon>
        <taxon>Hexapoda</taxon>
        <taxon>Insecta</taxon>
        <taxon>Pterygota</taxon>
        <taxon>Neoptera</taxon>
        <taxon>Endopterygota</taxon>
        <taxon>Diptera</taxon>
        <taxon>Brachycera</taxon>
        <taxon>Muscomorpha</taxon>
        <taxon>Tephritoidea</taxon>
        <taxon>Tephritidae</taxon>
        <taxon>Ceratitis</taxon>
        <taxon>Ceratitis</taxon>
    </lineage>
</organism>
<gene>
    <name evidence="7" type="ORF">CCAP1982_LOCUS4795</name>
</gene>
<protein>
    <submittedName>
        <fullName evidence="7">(Mediterranean fruit fly) hypothetical protein</fullName>
    </submittedName>
</protein>
<evidence type="ECO:0000256" key="2">
    <source>
        <dbReference type="ARBA" id="ARBA00008072"/>
    </source>
</evidence>
<dbReference type="PANTHER" id="PTHR43161">
    <property type="entry name" value="SORBITOL DEHYDROGENASE"/>
    <property type="match status" value="1"/>
</dbReference>
<dbReference type="Proteomes" id="UP000606786">
    <property type="component" value="Unassembled WGS sequence"/>
</dbReference>
<keyword evidence="6" id="KW-0812">Transmembrane</keyword>
<comment type="cofactor">
    <cofactor evidence="1">
        <name>Zn(2+)</name>
        <dbReference type="ChEBI" id="CHEBI:29105"/>
    </cofactor>
</comment>
<evidence type="ECO:0000256" key="6">
    <source>
        <dbReference type="SAM" id="Phobius"/>
    </source>
</evidence>
<evidence type="ECO:0000256" key="3">
    <source>
        <dbReference type="ARBA" id="ARBA00022723"/>
    </source>
</evidence>
<name>A0A811UEZ6_CERCA</name>
<dbReference type="PANTHER" id="PTHR43161:SF9">
    <property type="entry name" value="SORBITOL DEHYDROGENASE"/>
    <property type="match status" value="1"/>
</dbReference>
<keyword evidence="4" id="KW-0862">Zinc</keyword>
<keyword evidence="6" id="KW-1133">Transmembrane helix</keyword>
<dbReference type="GO" id="GO:0006062">
    <property type="term" value="P:sorbitol catabolic process"/>
    <property type="evidence" value="ECO:0007669"/>
    <property type="project" value="TreeGrafter"/>
</dbReference>
<evidence type="ECO:0000256" key="5">
    <source>
        <dbReference type="ARBA" id="ARBA00023002"/>
    </source>
</evidence>
<keyword evidence="3" id="KW-0479">Metal-binding</keyword>
<feature type="transmembrane region" description="Helical" evidence="6">
    <location>
        <begin position="21"/>
        <end position="41"/>
    </location>
</feature>
<keyword evidence="6" id="KW-0472">Membrane</keyword>
<dbReference type="GO" id="GO:0046872">
    <property type="term" value="F:metal ion binding"/>
    <property type="evidence" value="ECO:0007669"/>
    <property type="project" value="UniProtKB-KW"/>
</dbReference>